<sequence>MAEYHATADGNRHFTLTQGAHPLGQLVYPKWFAFEATLTLADQSAFEVKPKGFWGTTIELLQDGRPLMRFKMGWNGNIILHAAIPGQLEQDFVFKQQGFFKNRFVLTDAQHQELLAVQPDFKWKQFAYEYALATTDAFEALAFKPVLLLLIVHCANYYMTMMSAAVAAT</sequence>
<dbReference type="EMBL" id="VAJM01000003">
    <property type="protein sequence ID" value="TLM94262.1"/>
    <property type="molecule type" value="Genomic_DNA"/>
</dbReference>
<comment type="caution">
    <text evidence="1">The sequence shown here is derived from an EMBL/GenBank/DDBJ whole genome shotgun (WGS) entry which is preliminary data.</text>
</comment>
<dbReference type="Proteomes" id="UP000305517">
    <property type="component" value="Unassembled WGS sequence"/>
</dbReference>
<dbReference type="AlphaFoldDB" id="A0A5R8WSW9"/>
<dbReference type="RefSeq" id="WP_138077152.1">
    <property type="nucleotide sequence ID" value="NZ_VAJM01000003.1"/>
</dbReference>
<dbReference type="OrthoDB" id="948713at2"/>
<evidence type="ECO:0000313" key="2">
    <source>
        <dbReference type="Proteomes" id="UP000305517"/>
    </source>
</evidence>
<keyword evidence="2" id="KW-1185">Reference proteome</keyword>
<name>A0A5R8WSW9_9BACT</name>
<evidence type="ECO:0000313" key="1">
    <source>
        <dbReference type="EMBL" id="TLM94262.1"/>
    </source>
</evidence>
<gene>
    <name evidence="1" type="ORF">FDY95_09650</name>
</gene>
<organism evidence="1 2">
    <name type="scientific">Hymenobacter jeollabukensis</name>
    <dbReference type="NCBI Taxonomy" id="2025313"/>
    <lineage>
        <taxon>Bacteria</taxon>
        <taxon>Pseudomonadati</taxon>
        <taxon>Bacteroidota</taxon>
        <taxon>Cytophagia</taxon>
        <taxon>Cytophagales</taxon>
        <taxon>Hymenobacteraceae</taxon>
        <taxon>Hymenobacter</taxon>
    </lineage>
</organism>
<accession>A0A5R8WSW9</accession>
<proteinExistence type="predicted"/>
<protein>
    <submittedName>
        <fullName evidence="1">Uncharacterized protein</fullName>
    </submittedName>
</protein>
<reference evidence="1 2" key="1">
    <citation type="submission" date="2019-05" db="EMBL/GenBank/DDBJ databases">
        <title>Hymenobacter edaphi sp. nov., isolated from abandoned arsenic-contaminated farmland soil.</title>
        <authorList>
            <person name="Nie L."/>
        </authorList>
    </citation>
    <scope>NUCLEOTIDE SEQUENCE [LARGE SCALE GENOMIC DNA]</scope>
    <source>
        <strain evidence="1 2">1-3-3-8</strain>
    </source>
</reference>